<feature type="domain" description="Potassium channel" evidence="9">
    <location>
        <begin position="150"/>
        <end position="227"/>
    </location>
</feature>
<keyword evidence="3 8" id="KW-0812">Transmembrane</keyword>
<organism evidence="10 11">
    <name type="scientific">Alcaligenes endophyticus</name>
    <dbReference type="NCBI Taxonomy" id="1929088"/>
    <lineage>
        <taxon>Bacteria</taxon>
        <taxon>Pseudomonadati</taxon>
        <taxon>Pseudomonadota</taxon>
        <taxon>Betaproteobacteria</taxon>
        <taxon>Burkholderiales</taxon>
        <taxon>Alcaligenaceae</taxon>
        <taxon>Alcaligenes</taxon>
    </lineage>
</organism>
<evidence type="ECO:0000256" key="7">
    <source>
        <dbReference type="ARBA" id="ARBA00023303"/>
    </source>
</evidence>
<evidence type="ECO:0000259" key="9">
    <source>
        <dbReference type="Pfam" id="PF07885"/>
    </source>
</evidence>
<dbReference type="GO" id="GO:0034220">
    <property type="term" value="P:monoatomic ion transmembrane transport"/>
    <property type="evidence" value="ECO:0007669"/>
    <property type="project" value="UniProtKB-KW"/>
</dbReference>
<evidence type="ECO:0000256" key="2">
    <source>
        <dbReference type="ARBA" id="ARBA00022448"/>
    </source>
</evidence>
<feature type="transmembrane region" description="Helical" evidence="8">
    <location>
        <begin position="143"/>
        <end position="164"/>
    </location>
</feature>
<protein>
    <submittedName>
        <fullName evidence="10">Potassium channel family protein</fullName>
    </submittedName>
</protein>
<proteinExistence type="predicted"/>
<feature type="transmembrane region" description="Helical" evidence="8">
    <location>
        <begin position="53"/>
        <end position="74"/>
    </location>
</feature>
<feature type="transmembrane region" description="Helical" evidence="8">
    <location>
        <begin position="86"/>
        <end position="105"/>
    </location>
</feature>
<feature type="transmembrane region" description="Helical" evidence="8">
    <location>
        <begin position="22"/>
        <end position="41"/>
    </location>
</feature>
<keyword evidence="11" id="KW-1185">Reference proteome</keyword>
<evidence type="ECO:0000256" key="5">
    <source>
        <dbReference type="ARBA" id="ARBA00023065"/>
    </source>
</evidence>
<feature type="transmembrane region" description="Helical" evidence="8">
    <location>
        <begin position="179"/>
        <end position="197"/>
    </location>
</feature>
<dbReference type="SUPFAM" id="SSF81324">
    <property type="entry name" value="Voltage-gated potassium channels"/>
    <property type="match status" value="1"/>
</dbReference>
<feature type="transmembrane region" description="Helical" evidence="8">
    <location>
        <begin position="111"/>
        <end position="131"/>
    </location>
</feature>
<keyword evidence="6 8" id="KW-0472">Membrane</keyword>
<evidence type="ECO:0000256" key="1">
    <source>
        <dbReference type="ARBA" id="ARBA00004141"/>
    </source>
</evidence>
<evidence type="ECO:0000256" key="6">
    <source>
        <dbReference type="ARBA" id="ARBA00023136"/>
    </source>
</evidence>
<dbReference type="EMBL" id="JAJHNU010000004">
    <property type="protein sequence ID" value="MDN4122205.1"/>
    <property type="molecule type" value="Genomic_DNA"/>
</dbReference>
<dbReference type="Gene3D" id="1.20.120.350">
    <property type="entry name" value="Voltage-gated potassium channels. Chain C"/>
    <property type="match status" value="1"/>
</dbReference>
<dbReference type="PANTHER" id="PTHR11537">
    <property type="entry name" value="VOLTAGE-GATED POTASSIUM CHANNEL"/>
    <property type="match status" value="1"/>
</dbReference>
<evidence type="ECO:0000256" key="4">
    <source>
        <dbReference type="ARBA" id="ARBA00022989"/>
    </source>
</evidence>
<evidence type="ECO:0000313" key="11">
    <source>
        <dbReference type="Proteomes" id="UP001168613"/>
    </source>
</evidence>
<dbReference type="InterPro" id="IPR027359">
    <property type="entry name" value="Volt_channel_dom_sf"/>
</dbReference>
<keyword evidence="2" id="KW-0813">Transport</keyword>
<sequence>MSDIATASPESQANGQNLLEKVLNVLAIVFSIVLIVCISLESFQYGRHMSSSVYLAIQFWICAYFLVEFIVLLLRSESKRRFFWRYLVLVVLSVPYLFIIGHFAIDVSPEAAYLLRFLPVVRGGVALVILAGMLTHNRINSLFFSYIVLFCALIYFQTLIFYIFEVGVNHQVKTYYDVLWWAAMTVTTVGSNIIAVTPMGKASATILACIGMTTLPIFTAYISSVVQRFNHRARLD</sequence>
<dbReference type="InterPro" id="IPR013099">
    <property type="entry name" value="K_chnl_dom"/>
</dbReference>
<dbReference type="RefSeq" id="WP_266123567.1">
    <property type="nucleotide sequence ID" value="NZ_JAJHNU010000004.1"/>
</dbReference>
<keyword evidence="7 10" id="KW-0407">Ion channel</keyword>
<evidence type="ECO:0000313" key="10">
    <source>
        <dbReference type="EMBL" id="MDN4122205.1"/>
    </source>
</evidence>
<comment type="caution">
    <text evidence="10">The sequence shown here is derived from an EMBL/GenBank/DDBJ whole genome shotgun (WGS) entry which is preliminary data.</text>
</comment>
<feature type="transmembrane region" description="Helical" evidence="8">
    <location>
        <begin position="204"/>
        <end position="226"/>
    </location>
</feature>
<dbReference type="PANTHER" id="PTHR11537:SF254">
    <property type="entry name" value="POTASSIUM VOLTAGE-GATED CHANNEL PROTEIN SHAB"/>
    <property type="match status" value="1"/>
</dbReference>
<gene>
    <name evidence="10" type="ORF">LMS43_13000</name>
</gene>
<name>A0ABT8ELP6_9BURK</name>
<reference evidence="10" key="1">
    <citation type="submission" date="2021-11" db="EMBL/GenBank/DDBJ databases">
        <title>Draft genome sequence of Alcaligenes endophyticus type strain CCUG 75668T.</title>
        <authorList>
            <person name="Salva-Serra F."/>
            <person name="Duran R.E."/>
            <person name="Seeger M."/>
            <person name="Moore E.R.B."/>
            <person name="Jaen-Luchoro D."/>
        </authorList>
    </citation>
    <scope>NUCLEOTIDE SEQUENCE</scope>
    <source>
        <strain evidence="10">CCUG 75668</strain>
    </source>
</reference>
<dbReference type="Proteomes" id="UP001168613">
    <property type="component" value="Unassembled WGS sequence"/>
</dbReference>
<keyword evidence="4 8" id="KW-1133">Transmembrane helix</keyword>
<evidence type="ECO:0000256" key="8">
    <source>
        <dbReference type="SAM" id="Phobius"/>
    </source>
</evidence>
<dbReference type="PRINTS" id="PR00169">
    <property type="entry name" value="KCHANNEL"/>
</dbReference>
<dbReference type="InterPro" id="IPR028325">
    <property type="entry name" value="VG_K_chnl"/>
</dbReference>
<accession>A0ABT8ELP6</accession>
<evidence type="ECO:0000256" key="3">
    <source>
        <dbReference type="ARBA" id="ARBA00022692"/>
    </source>
</evidence>
<comment type="subcellular location">
    <subcellularLocation>
        <location evidence="1">Membrane</location>
        <topology evidence="1">Multi-pass membrane protein</topology>
    </subcellularLocation>
</comment>
<keyword evidence="5" id="KW-0406">Ion transport</keyword>
<dbReference type="Pfam" id="PF07885">
    <property type="entry name" value="Ion_trans_2"/>
    <property type="match status" value="1"/>
</dbReference>
<dbReference type="Gene3D" id="1.10.287.70">
    <property type="match status" value="1"/>
</dbReference>